<proteinExistence type="predicted"/>
<dbReference type="eggNOG" id="KOG4197">
    <property type="taxonomic scope" value="Eukaryota"/>
</dbReference>
<evidence type="ECO:0000256" key="1">
    <source>
        <dbReference type="ARBA" id="ARBA00022737"/>
    </source>
</evidence>
<accession>D8S390</accession>
<dbReference type="HOGENOM" id="CLU_002706_15_6_1"/>
<dbReference type="Gramene" id="EFJ21065">
    <property type="protein sequence ID" value="EFJ21065"/>
    <property type="gene ID" value="SELMODRAFT_107592"/>
</dbReference>
<dbReference type="PROSITE" id="PS51375">
    <property type="entry name" value="PPR"/>
    <property type="match status" value="4"/>
</dbReference>
<keyword evidence="1" id="KW-0677">Repeat</keyword>
<dbReference type="AlphaFoldDB" id="D8S390"/>
<feature type="repeat" description="PPR" evidence="2">
    <location>
        <begin position="236"/>
        <end position="270"/>
    </location>
</feature>
<dbReference type="NCBIfam" id="TIGR00756">
    <property type="entry name" value="PPR"/>
    <property type="match status" value="4"/>
</dbReference>
<evidence type="ECO:0008006" key="5">
    <source>
        <dbReference type="Google" id="ProtNLM"/>
    </source>
</evidence>
<dbReference type="FunFam" id="1.25.40.10:FF:000158">
    <property type="entry name" value="pentatricopeptide repeat-containing protein At2g33680"/>
    <property type="match status" value="1"/>
</dbReference>
<dbReference type="GO" id="GO:0048731">
    <property type="term" value="P:system development"/>
    <property type="evidence" value="ECO:0007669"/>
    <property type="project" value="UniProtKB-ARBA"/>
</dbReference>
<dbReference type="Pfam" id="PF01535">
    <property type="entry name" value="PPR"/>
    <property type="match status" value="5"/>
</dbReference>
<gene>
    <name evidence="3" type="ORF">SELMODRAFT_107592</name>
</gene>
<dbReference type="Pfam" id="PF12854">
    <property type="entry name" value="PPR_1"/>
    <property type="match status" value="1"/>
</dbReference>
<dbReference type="PANTHER" id="PTHR47926">
    <property type="entry name" value="PENTATRICOPEPTIDE REPEAT-CONTAINING PROTEIN"/>
    <property type="match status" value="1"/>
</dbReference>
<dbReference type="EMBL" id="GL377600">
    <property type="protein sequence ID" value="EFJ21065.1"/>
    <property type="molecule type" value="Genomic_DNA"/>
</dbReference>
<feature type="repeat" description="PPR" evidence="2">
    <location>
        <begin position="393"/>
        <end position="427"/>
    </location>
</feature>
<evidence type="ECO:0000313" key="4">
    <source>
        <dbReference type="Proteomes" id="UP000001514"/>
    </source>
</evidence>
<dbReference type="GO" id="GO:0003723">
    <property type="term" value="F:RNA binding"/>
    <property type="evidence" value="ECO:0007669"/>
    <property type="project" value="InterPro"/>
</dbReference>
<organism evidence="4">
    <name type="scientific">Selaginella moellendorffii</name>
    <name type="common">Spikemoss</name>
    <dbReference type="NCBI Taxonomy" id="88036"/>
    <lineage>
        <taxon>Eukaryota</taxon>
        <taxon>Viridiplantae</taxon>
        <taxon>Streptophyta</taxon>
        <taxon>Embryophyta</taxon>
        <taxon>Tracheophyta</taxon>
        <taxon>Lycopodiopsida</taxon>
        <taxon>Selaginellales</taxon>
        <taxon>Selaginellaceae</taxon>
        <taxon>Selaginella</taxon>
    </lineage>
</organism>
<reference evidence="3 4" key="1">
    <citation type="journal article" date="2011" name="Science">
        <title>The Selaginella genome identifies genetic changes associated with the evolution of vascular plants.</title>
        <authorList>
            <person name="Banks J.A."/>
            <person name="Nishiyama T."/>
            <person name="Hasebe M."/>
            <person name="Bowman J.L."/>
            <person name="Gribskov M."/>
            <person name="dePamphilis C."/>
            <person name="Albert V.A."/>
            <person name="Aono N."/>
            <person name="Aoyama T."/>
            <person name="Ambrose B.A."/>
            <person name="Ashton N.W."/>
            <person name="Axtell M.J."/>
            <person name="Barker E."/>
            <person name="Barker M.S."/>
            <person name="Bennetzen J.L."/>
            <person name="Bonawitz N.D."/>
            <person name="Chapple C."/>
            <person name="Cheng C."/>
            <person name="Correa L.G."/>
            <person name="Dacre M."/>
            <person name="DeBarry J."/>
            <person name="Dreyer I."/>
            <person name="Elias M."/>
            <person name="Engstrom E.M."/>
            <person name="Estelle M."/>
            <person name="Feng L."/>
            <person name="Finet C."/>
            <person name="Floyd S.K."/>
            <person name="Frommer W.B."/>
            <person name="Fujita T."/>
            <person name="Gramzow L."/>
            <person name="Gutensohn M."/>
            <person name="Harholt J."/>
            <person name="Hattori M."/>
            <person name="Heyl A."/>
            <person name="Hirai T."/>
            <person name="Hiwatashi Y."/>
            <person name="Ishikawa M."/>
            <person name="Iwata M."/>
            <person name="Karol K.G."/>
            <person name="Koehler B."/>
            <person name="Kolukisaoglu U."/>
            <person name="Kubo M."/>
            <person name="Kurata T."/>
            <person name="Lalonde S."/>
            <person name="Li K."/>
            <person name="Li Y."/>
            <person name="Litt A."/>
            <person name="Lyons E."/>
            <person name="Manning G."/>
            <person name="Maruyama T."/>
            <person name="Michael T.P."/>
            <person name="Mikami K."/>
            <person name="Miyazaki S."/>
            <person name="Morinaga S."/>
            <person name="Murata T."/>
            <person name="Mueller-Roeber B."/>
            <person name="Nelson D.R."/>
            <person name="Obara M."/>
            <person name="Oguri Y."/>
            <person name="Olmstead R.G."/>
            <person name="Onodera N."/>
            <person name="Petersen B.L."/>
            <person name="Pils B."/>
            <person name="Prigge M."/>
            <person name="Rensing S.A."/>
            <person name="Riano-Pachon D.M."/>
            <person name="Roberts A.W."/>
            <person name="Sato Y."/>
            <person name="Scheller H.V."/>
            <person name="Schulz B."/>
            <person name="Schulz C."/>
            <person name="Shakirov E.V."/>
            <person name="Shibagaki N."/>
            <person name="Shinohara N."/>
            <person name="Shippen D.E."/>
            <person name="Soerensen I."/>
            <person name="Sotooka R."/>
            <person name="Sugimoto N."/>
            <person name="Sugita M."/>
            <person name="Sumikawa N."/>
            <person name="Tanurdzic M."/>
            <person name="Theissen G."/>
            <person name="Ulvskov P."/>
            <person name="Wakazuki S."/>
            <person name="Weng J.K."/>
            <person name="Willats W.W."/>
            <person name="Wipf D."/>
            <person name="Wolf P.G."/>
            <person name="Yang L."/>
            <person name="Zimmer A.D."/>
            <person name="Zhu Q."/>
            <person name="Mitros T."/>
            <person name="Hellsten U."/>
            <person name="Loque D."/>
            <person name="Otillar R."/>
            <person name="Salamov A."/>
            <person name="Schmutz J."/>
            <person name="Shapiro H."/>
            <person name="Lindquist E."/>
            <person name="Lucas S."/>
            <person name="Rokhsar D."/>
            <person name="Grigoriev I.V."/>
        </authorList>
    </citation>
    <scope>NUCLEOTIDE SEQUENCE [LARGE SCALE GENOMIC DNA]</scope>
</reference>
<protein>
    <recommendedName>
        <fullName evidence="5">Pentacotripeptide-repeat region of PRORP domain-containing protein</fullName>
    </recommendedName>
</protein>
<dbReference type="Proteomes" id="UP000001514">
    <property type="component" value="Unassembled WGS sequence"/>
</dbReference>
<name>D8S390_SELML</name>
<feature type="repeat" description="PPR" evidence="2">
    <location>
        <begin position="22"/>
        <end position="52"/>
    </location>
</feature>
<feature type="repeat" description="PPR" evidence="2">
    <location>
        <begin position="53"/>
        <end position="87"/>
    </location>
</feature>
<evidence type="ECO:0000256" key="2">
    <source>
        <dbReference type="PROSITE-ProRule" id="PRU00708"/>
    </source>
</evidence>
<dbReference type="GO" id="GO:0009451">
    <property type="term" value="P:RNA modification"/>
    <property type="evidence" value="ECO:0007669"/>
    <property type="project" value="InterPro"/>
</dbReference>
<dbReference type="Pfam" id="PF13812">
    <property type="entry name" value="PPR_3"/>
    <property type="match status" value="1"/>
</dbReference>
<dbReference type="InterPro" id="IPR046960">
    <property type="entry name" value="PPR_At4g14850-like_plant"/>
</dbReference>
<dbReference type="KEGG" id="smo:SELMODRAFT_107592"/>
<dbReference type="PANTHER" id="PTHR47926:SF533">
    <property type="entry name" value="DYW DOMAIN-CONTAINING PROTEIN"/>
    <property type="match status" value="1"/>
</dbReference>
<dbReference type="InParanoid" id="D8S390"/>
<dbReference type="Gene3D" id="1.25.40.10">
    <property type="entry name" value="Tetratricopeptide repeat domain"/>
    <property type="match status" value="5"/>
</dbReference>
<dbReference type="InterPro" id="IPR011990">
    <property type="entry name" value="TPR-like_helical_dom_sf"/>
</dbReference>
<evidence type="ECO:0000313" key="3">
    <source>
        <dbReference type="EMBL" id="EFJ21065.1"/>
    </source>
</evidence>
<keyword evidence="4" id="KW-1185">Reference proteome</keyword>
<dbReference type="InterPro" id="IPR002885">
    <property type="entry name" value="PPR_rpt"/>
</dbReference>
<sequence>MYGQCRDLAQCKQAFEKIRKRNLYSWNIMVAAYAQNGHLDLAARLFGLIPETNLVLWNAMISGYAQNKSIDIAKDLFEKMPERDVASWNSMISAFALHGECSNAVALLLEMDLEGIHCNRITLLSILDAVDRIHLKFLHAEICSRGLDTEVAMGTALIKTYGRMESPDLARSAFDRILERNIVSWNTLVEACFSDEILRRMPLWDLVSWTLALTAYARDGNLLDAIRIFMGMPERSSVTWNAMLAGCVQHGALGEADWLFEVMPARNVVLSSLVKMYARCESLVDAKLLFQNEMNRSSLVYNSMLCALSGEEEEALVFLREMDLEGVKVEKSSLIDTLESCKSIAQGKILHSSIPSELLRSDTALGTSVLYMYGRHGDVITARTIFEELHERNLVAWTALISTYAQNGRGNTALELFRLVGLDGILPDTVTFAKILIACSHAGLVTHGCQFFSSFMGDYNLVPSLDHYNCLIDLLCRNGRLFDAQEVAANMPFEPNLVSWVTLLGGCSIHSDPERAFGAAQRANGVDSRSTAPYSLLSNLVKSLK</sequence>